<dbReference type="Gene3D" id="1.10.260.40">
    <property type="entry name" value="lambda repressor-like DNA-binding domains"/>
    <property type="match status" value="1"/>
</dbReference>
<dbReference type="InterPro" id="IPR043917">
    <property type="entry name" value="DUF5753"/>
</dbReference>
<dbReference type="InterPro" id="IPR001387">
    <property type="entry name" value="Cro/C1-type_HTH"/>
</dbReference>
<protein>
    <submittedName>
        <fullName evidence="2">Helix-turn-helix domain-containing protein</fullName>
    </submittedName>
</protein>
<dbReference type="Pfam" id="PF19054">
    <property type="entry name" value="DUF5753"/>
    <property type="match status" value="1"/>
</dbReference>
<dbReference type="RefSeq" id="WP_323372305.1">
    <property type="nucleotide sequence ID" value="NZ_VDEQ01000305.1"/>
</dbReference>
<gene>
    <name evidence="2" type="ORF">FFZ77_27350</name>
</gene>
<dbReference type="SMART" id="SM00530">
    <property type="entry name" value="HTH_XRE"/>
    <property type="match status" value="1"/>
</dbReference>
<comment type="caution">
    <text evidence="2">The sequence shown here is derived from an EMBL/GenBank/DDBJ whole genome shotgun (WGS) entry which is preliminary data.</text>
</comment>
<dbReference type="EMBL" id="VDEQ01000305">
    <property type="protein sequence ID" value="MQS39160.1"/>
    <property type="molecule type" value="Genomic_DNA"/>
</dbReference>
<keyword evidence="3" id="KW-1185">Reference proteome</keyword>
<dbReference type="CDD" id="cd00093">
    <property type="entry name" value="HTH_XRE"/>
    <property type="match status" value="1"/>
</dbReference>
<name>A0ABW9P0W2_9ACTN</name>
<accession>A0ABW9P0W2</accession>
<sequence>MPPRKSQYGHKTARQILADELAQLREQSGKTLSTLSEDTTYDRSYLHRLENGTAVGSPEVMAALDRVYGTGRELQLLWEVAKNDAFADKYKRFMALERRATVRYEYSCTAIPGLLQTEAYAREVLQAGRPRDEHALAEQVAARLSRQSVLRQEDAPHYRALLDEAVLRRKAKEPKVWQNQLGALLEAAELPHVTLQVLPFSIGLHDLLGGVLTILWLPAGTAVAYLEGSKSGELVEDPGDVESLRLSYDLLRDSAMSPRESTSLIEQLMEDSALCDPPDPT</sequence>
<evidence type="ECO:0000259" key="1">
    <source>
        <dbReference type="PROSITE" id="PS50943"/>
    </source>
</evidence>
<organism evidence="2 3">
    <name type="scientific">Streptomyces katsurahamanus</name>
    <dbReference type="NCBI Taxonomy" id="2577098"/>
    <lineage>
        <taxon>Bacteria</taxon>
        <taxon>Bacillati</taxon>
        <taxon>Actinomycetota</taxon>
        <taxon>Actinomycetes</taxon>
        <taxon>Kitasatosporales</taxon>
        <taxon>Streptomycetaceae</taxon>
        <taxon>Streptomyces</taxon>
    </lineage>
</organism>
<dbReference type="Pfam" id="PF13560">
    <property type="entry name" value="HTH_31"/>
    <property type="match status" value="1"/>
</dbReference>
<dbReference type="Proteomes" id="UP000460558">
    <property type="component" value="Unassembled WGS sequence"/>
</dbReference>
<evidence type="ECO:0000313" key="3">
    <source>
        <dbReference type="Proteomes" id="UP000460558"/>
    </source>
</evidence>
<dbReference type="SUPFAM" id="SSF47413">
    <property type="entry name" value="lambda repressor-like DNA-binding domains"/>
    <property type="match status" value="1"/>
</dbReference>
<dbReference type="PROSITE" id="PS50943">
    <property type="entry name" value="HTH_CROC1"/>
    <property type="match status" value="1"/>
</dbReference>
<evidence type="ECO:0000313" key="2">
    <source>
        <dbReference type="EMBL" id="MQS39160.1"/>
    </source>
</evidence>
<reference evidence="2 3" key="1">
    <citation type="submission" date="2019-06" db="EMBL/GenBank/DDBJ databases">
        <title>Comparative genomics and metabolomics analyses of clavulanic acid producing Streptomyces species provides insight into specialized metabolism and evolution of beta-lactam biosynthetic gene clusters.</title>
        <authorList>
            <person name="Moore M.A."/>
            <person name="Cruz-Morales P."/>
            <person name="Barona Gomez F."/>
            <person name="Kapil T."/>
        </authorList>
    </citation>
    <scope>NUCLEOTIDE SEQUENCE [LARGE SCALE GENOMIC DNA]</scope>
    <source>
        <strain evidence="2 3">T-272</strain>
    </source>
</reference>
<proteinExistence type="predicted"/>
<dbReference type="InterPro" id="IPR010982">
    <property type="entry name" value="Lambda_DNA-bd_dom_sf"/>
</dbReference>
<feature type="domain" description="HTH cro/C1-type" evidence="1">
    <location>
        <begin position="21"/>
        <end position="74"/>
    </location>
</feature>